<dbReference type="PANTHER" id="PTHR46470:SF2">
    <property type="entry name" value="GLYCERALDEHYDE 3-PHOSPHATE PHOSPHATASE"/>
    <property type="match status" value="1"/>
</dbReference>
<dbReference type="EMBL" id="CP049055">
    <property type="protein sequence ID" value="QII13426.1"/>
    <property type="molecule type" value="Genomic_DNA"/>
</dbReference>
<reference evidence="7" key="3">
    <citation type="submission" date="2017-10" db="EMBL/GenBank/DDBJ databases">
        <authorList>
            <person name="Frank J."/>
        </authorList>
    </citation>
    <scope>NUCLEOTIDE SEQUENCE [LARGE SCALE GENOMIC DNA]</scope>
</reference>
<dbReference type="SFLD" id="SFLDS00003">
    <property type="entry name" value="Haloacid_Dehalogenase"/>
    <property type="match status" value="1"/>
</dbReference>
<dbReference type="InterPro" id="IPR036412">
    <property type="entry name" value="HAD-like_sf"/>
</dbReference>
<dbReference type="Proteomes" id="UP000221734">
    <property type="component" value="Chromosome Kuenenia_stuttgartiensis_MBR1"/>
</dbReference>
<keyword evidence="1" id="KW-0479">Metal-binding</keyword>
<evidence type="ECO:0000313" key="8">
    <source>
        <dbReference type="Proteomes" id="UP000501926"/>
    </source>
</evidence>
<dbReference type="Gene3D" id="1.10.150.520">
    <property type="match status" value="1"/>
</dbReference>
<gene>
    <name evidence="5" type="primary">gph</name>
    <name evidence="5" type="ORF">KsCSTR_40470</name>
    <name evidence="6" type="ORF">KSMBR1_3073</name>
    <name evidence="4" type="ORF">kusta0079</name>
</gene>
<keyword evidence="3" id="KW-0460">Magnesium</keyword>
<evidence type="ECO:0000313" key="6">
    <source>
        <dbReference type="EMBL" id="SOH05551.1"/>
    </source>
</evidence>
<keyword evidence="2 5" id="KW-0378">Hydrolase</keyword>
<evidence type="ECO:0000256" key="3">
    <source>
        <dbReference type="ARBA" id="ARBA00022842"/>
    </source>
</evidence>
<dbReference type="OrthoDB" id="9794086at2"/>
<dbReference type="InterPro" id="IPR041492">
    <property type="entry name" value="HAD_2"/>
</dbReference>
<reference evidence="4" key="2">
    <citation type="submission" date="2006-01" db="EMBL/GenBank/DDBJ databases">
        <authorList>
            <person name="Genoscope"/>
        </authorList>
    </citation>
    <scope>NUCLEOTIDE SEQUENCE</scope>
</reference>
<keyword evidence="7" id="KW-1185">Reference proteome</keyword>
<dbReference type="EMBL" id="CT030148">
    <property type="protein sequence ID" value="CAJ70824.1"/>
    <property type="molecule type" value="Genomic_DNA"/>
</dbReference>
<sequence>MAQEAGHKHMENDLSGIKAVIFDLDDTLYDCSGTLIVRGRRQVAKTIAKLISCSEEEAFRLQNDLEEKHGTKCNVYDYIVAMYNLPPSCGKRLLDEYICVEISDITLFPGVIETLIQLKKQKYMLFLVTSGEMLVQKNKINALGLGNNYFDKILIVERDREKKKKDYFKEIMQHGNLRAEEIICVGDKIDDEIAAGKTLGMITILFEHGRHYRTFLQNKGMQIKPDYTIKKIADVLELVRRPV</sequence>
<dbReference type="SFLD" id="SFLDG01129">
    <property type="entry name" value="C1.5:_HAD__Beta-PGM__Phosphata"/>
    <property type="match status" value="1"/>
</dbReference>
<reference evidence="6" key="4">
    <citation type="submission" date="2017-10" db="EMBL/GenBank/DDBJ databases">
        <authorList>
            <person name="Banno H."/>
            <person name="Chua N.-H."/>
        </authorList>
    </citation>
    <scope>NUCLEOTIDE SEQUENCE [LARGE SCALE GENOMIC DNA]</scope>
    <source>
        <strain evidence="6">Kuenenia_mbr1_ru-nijmegen</strain>
    </source>
</reference>
<protein>
    <submittedName>
        <fullName evidence="5">Phosphoglycolate phosphatase</fullName>
        <ecNumber evidence="5">3.1.3.18</ecNumber>
    </submittedName>
</protein>
<dbReference type="InterPro" id="IPR023214">
    <property type="entry name" value="HAD_sf"/>
</dbReference>
<dbReference type="Gene3D" id="3.40.50.1000">
    <property type="entry name" value="HAD superfamily/HAD-like"/>
    <property type="match status" value="1"/>
</dbReference>
<dbReference type="Proteomes" id="UP000501926">
    <property type="component" value="Chromosome"/>
</dbReference>
<dbReference type="SUPFAM" id="SSF56784">
    <property type="entry name" value="HAD-like"/>
    <property type="match status" value="1"/>
</dbReference>
<dbReference type="KEGG" id="kst:KSMBR1_3073"/>
<dbReference type="EMBL" id="LT934425">
    <property type="protein sequence ID" value="SOH05551.1"/>
    <property type="molecule type" value="Genomic_DNA"/>
</dbReference>
<evidence type="ECO:0000256" key="1">
    <source>
        <dbReference type="ARBA" id="ARBA00022723"/>
    </source>
</evidence>
<dbReference type="InterPro" id="IPR051400">
    <property type="entry name" value="HAD-like_hydrolase"/>
</dbReference>
<dbReference type="EC" id="3.1.3.18" evidence="5"/>
<dbReference type="GO" id="GO:0046872">
    <property type="term" value="F:metal ion binding"/>
    <property type="evidence" value="ECO:0007669"/>
    <property type="project" value="UniProtKB-KW"/>
</dbReference>
<evidence type="ECO:0000313" key="5">
    <source>
        <dbReference type="EMBL" id="QII13426.1"/>
    </source>
</evidence>
<dbReference type="Pfam" id="PF13419">
    <property type="entry name" value="HAD_2"/>
    <property type="match status" value="1"/>
</dbReference>
<organism evidence="4">
    <name type="scientific">Kuenenia stuttgartiensis</name>
    <dbReference type="NCBI Taxonomy" id="174633"/>
    <lineage>
        <taxon>Bacteria</taxon>
        <taxon>Pseudomonadati</taxon>
        <taxon>Planctomycetota</taxon>
        <taxon>Candidatus Brocadiia</taxon>
        <taxon>Candidatus Brocadiales</taxon>
        <taxon>Candidatus Brocadiaceae</taxon>
        <taxon>Candidatus Kuenenia</taxon>
    </lineage>
</organism>
<reference evidence="5 8" key="5">
    <citation type="submission" date="2020-02" db="EMBL/GenBank/DDBJ databases">
        <title>Newly sequenced genome of strain CSTR1 showed variability in Candidatus Kuenenia stuttgartiensis genomes.</title>
        <authorList>
            <person name="Ding C."/>
            <person name="Adrian L."/>
        </authorList>
    </citation>
    <scope>NUCLEOTIDE SEQUENCE [LARGE SCALE GENOMIC DNA]</scope>
    <source>
        <strain evidence="5 8">CSTR1</strain>
    </source>
</reference>
<dbReference type="GO" id="GO:0008967">
    <property type="term" value="F:phosphoglycolate phosphatase activity"/>
    <property type="evidence" value="ECO:0007669"/>
    <property type="project" value="UniProtKB-EC"/>
</dbReference>
<proteinExistence type="predicted"/>
<evidence type="ECO:0000313" key="7">
    <source>
        <dbReference type="Proteomes" id="UP000221734"/>
    </source>
</evidence>
<name>Q1Q7N3_KUEST</name>
<reference evidence="4" key="1">
    <citation type="journal article" date="2006" name="Nature">
        <title>Deciphering the evolution and metabolism of an anammox bacterium from a community genome.</title>
        <authorList>
            <person name="Strous M."/>
            <person name="Pelletier E."/>
            <person name="Mangenot S."/>
            <person name="Rattei T."/>
            <person name="Lehner A."/>
            <person name="Taylor M.W."/>
            <person name="Horn M."/>
            <person name="Daims H."/>
            <person name="Bartol-Mavel D."/>
            <person name="Wincker P."/>
            <person name="Barbe V."/>
            <person name="Fonknechten N."/>
            <person name="Vallenet D."/>
            <person name="Segurens B."/>
            <person name="Schenowitz-Truong C."/>
            <person name="Medigue C."/>
            <person name="Collingro A."/>
            <person name="Snel B."/>
            <person name="Dutilh B.E."/>
            <person name="OpDenCamp H.J.M."/>
            <person name="vanDerDrift C."/>
            <person name="Cirpus I."/>
            <person name="vanDePas-Schoonen K.T."/>
            <person name="Harhangi H.R."/>
            <person name="vanNiftrik L."/>
            <person name="Schmid M."/>
            <person name="Keltjens J."/>
            <person name="vanDeVossenberg J."/>
            <person name="Kartal B."/>
            <person name="Meier H."/>
            <person name="Frishman D."/>
            <person name="Huynen M.A."/>
            <person name="Mewes H."/>
            <person name="Weissenbach J."/>
            <person name="Jetten M.S.M."/>
            <person name="Wagner M."/>
            <person name="LePaslier D."/>
        </authorList>
    </citation>
    <scope>NUCLEOTIDE SEQUENCE</scope>
</reference>
<accession>Q1Q7N3</accession>
<evidence type="ECO:0000313" key="4">
    <source>
        <dbReference type="EMBL" id="CAJ70824.1"/>
    </source>
</evidence>
<evidence type="ECO:0000256" key="2">
    <source>
        <dbReference type="ARBA" id="ARBA00022801"/>
    </source>
</evidence>
<dbReference type="AlphaFoldDB" id="Q1Q7N3"/>
<dbReference type="PANTHER" id="PTHR46470">
    <property type="entry name" value="N-ACYLNEURAMINATE-9-PHOSPHATASE"/>
    <property type="match status" value="1"/>
</dbReference>